<reference evidence="1" key="1">
    <citation type="submission" date="2018-01" db="EMBL/GenBank/DDBJ databases">
        <title>An insight into the sialome of Amazonian anophelines.</title>
        <authorList>
            <person name="Ribeiro J.M."/>
            <person name="Scarpassa V."/>
            <person name="Calvo E."/>
        </authorList>
    </citation>
    <scope>NUCLEOTIDE SEQUENCE</scope>
</reference>
<protein>
    <submittedName>
        <fullName evidence="1">Putative secreted protein</fullName>
    </submittedName>
</protein>
<proteinExistence type="predicted"/>
<dbReference type="AlphaFoldDB" id="A0A2M4D1A5"/>
<dbReference type="EMBL" id="GGFL01007159">
    <property type="protein sequence ID" value="MBW71337.1"/>
    <property type="molecule type" value="Transcribed_RNA"/>
</dbReference>
<organism evidence="1">
    <name type="scientific">Anopheles darlingi</name>
    <name type="common">Mosquito</name>
    <dbReference type="NCBI Taxonomy" id="43151"/>
    <lineage>
        <taxon>Eukaryota</taxon>
        <taxon>Metazoa</taxon>
        <taxon>Ecdysozoa</taxon>
        <taxon>Arthropoda</taxon>
        <taxon>Hexapoda</taxon>
        <taxon>Insecta</taxon>
        <taxon>Pterygota</taxon>
        <taxon>Neoptera</taxon>
        <taxon>Endopterygota</taxon>
        <taxon>Diptera</taxon>
        <taxon>Nematocera</taxon>
        <taxon>Culicoidea</taxon>
        <taxon>Culicidae</taxon>
        <taxon>Anophelinae</taxon>
        <taxon>Anopheles</taxon>
    </lineage>
</organism>
<name>A0A2M4D1A5_ANODA</name>
<accession>A0A2M4D1A5</accession>
<evidence type="ECO:0000313" key="1">
    <source>
        <dbReference type="EMBL" id="MBW71337.1"/>
    </source>
</evidence>
<sequence>MVVCQSKSLLLLLVFGYLQPCYVLTDLLLLRETTTVSLIHGHYSKDYVGRHRCTNYTSCFRAEGTHGDTLQAKYYFIRLRYRYHRYGYYGFNQYTIEREPSRNGGMRFEPIISVMLTNIRTSESETPIVCCQL</sequence>